<evidence type="ECO:0000256" key="1">
    <source>
        <dbReference type="SAM" id="MobiDB-lite"/>
    </source>
</evidence>
<evidence type="ECO:0000313" key="2">
    <source>
        <dbReference type="EMBL" id="TFJ99212.1"/>
    </source>
</evidence>
<dbReference type="EMBL" id="QXTE01000344">
    <property type="protein sequence ID" value="TFJ99212.1"/>
    <property type="molecule type" value="Genomic_DNA"/>
</dbReference>
<reference evidence="2 3" key="1">
    <citation type="submission" date="2019-04" db="EMBL/GenBank/DDBJ databases">
        <title>Draft genome of the big-headed turtle Platysternon megacephalum.</title>
        <authorList>
            <person name="Gong S."/>
        </authorList>
    </citation>
    <scope>NUCLEOTIDE SEQUENCE [LARGE SCALE GENOMIC DNA]</scope>
    <source>
        <strain evidence="2">DO16091913</strain>
        <tissue evidence="2">Muscle</tissue>
    </source>
</reference>
<proteinExistence type="predicted"/>
<gene>
    <name evidence="2" type="ORF">DR999_PMT18789</name>
</gene>
<feature type="compositionally biased region" description="Polar residues" evidence="1">
    <location>
        <begin position="20"/>
        <end position="33"/>
    </location>
</feature>
<sequence>MMGLFGSGCVQLEGHEPLSKQCNTPPKCSASNTKEVESRPNPPLHLLVITWAPIDWYSPAFGWGPKVALQQHSRAPSVAPTGRETSEGQACLAVRWRAGT</sequence>
<comment type="caution">
    <text evidence="2">The sequence shown here is derived from an EMBL/GenBank/DDBJ whole genome shotgun (WGS) entry which is preliminary data.</text>
</comment>
<feature type="region of interest" description="Disordered" evidence="1">
    <location>
        <begin position="16"/>
        <end position="40"/>
    </location>
</feature>
<protein>
    <submittedName>
        <fullName evidence="2">Hypoxia up-regulated protein 1</fullName>
    </submittedName>
</protein>
<organism evidence="2 3">
    <name type="scientific">Platysternon megacephalum</name>
    <name type="common">big-headed turtle</name>
    <dbReference type="NCBI Taxonomy" id="55544"/>
    <lineage>
        <taxon>Eukaryota</taxon>
        <taxon>Metazoa</taxon>
        <taxon>Chordata</taxon>
        <taxon>Craniata</taxon>
        <taxon>Vertebrata</taxon>
        <taxon>Euteleostomi</taxon>
        <taxon>Archelosauria</taxon>
        <taxon>Testudinata</taxon>
        <taxon>Testudines</taxon>
        <taxon>Cryptodira</taxon>
        <taxon>Durocryptodira</taxon>
        <taxon>Testudinoidea</taxon>
        <taxon>Platysternidae</taxon>
        <taxon>Platysternon</taxon>
    </lineage>
</organism>
<name>A0A4D9DWF4_9SAUR</name>
<reference evidence="2 3" key="2">
    <citation type="submission" date="2019-04" db="EMBL/GenBank/DDBJ databases">
        <title>The genome sequence of big-headed turtle.</title>
        <authorList>
            <person name="Gong S."/>
        </authorList>
    </citation>
    <scope>NUCLEOTIDE SEQUENCE [LARGE SCALE GENOMIC DNA]</scope>
    <source>
        <strain evidence="2">DO16091913</strain>
        <tissue evidence="2">Muscle</tissue>
    </source>
</reference>
<dbReference type="Proteomes" id="UP000297703">
    <property type="component" value="Unassembled WGS sequence"/>
</dbReference>
<keyword evidence="3" id="KW-1185">Reference proteome</keyword>
<accession>A0A4D9DWF4</accession>
<evidence type="ECO:0000313" key="3">
    <source>
        <dbReference type="Proteomes" id="UP000297703"/>
    </source>
</evidence>
<dbReference type="AlphaFoldDB" id="A0A4D9DWF4"/>